<accession>A0A5B8XL54</accession>
<evidence type="ECO:0000313" key="4">
    <source>
        <dbReference type="Proteomes" id="UP000321595"/>
    </source>
</evidence>
<reference evidence="3 4" key="1">
    <citation type="submission" date="2019-08" db="EMBL/GenBank/DDBJ databases">
        <authorList>
            <person name="Liang Q."/>
        </authorList>
    </citation>
    <scope>NUCLEOTIDE SEQUENCE [LARGE SCALE GENOMIC DNA]</scope>
    <source>
        <strain evidence="3 4">V1718</strain>
    </source>
</reference>
<dbReference type="CDD" id="cd00254">
    <property type="entry name" value="LT-like"/>
    <property type="match status" value="1"/>
</dbReference>
<protein>
    <recommendedName>
        <fullName evidence="2">Transglycosylase SLT domain-containing protein</fullName>
    </recommendedName>
</protein>
<evidence type="ECO:0000313" key="3">
    <source>
        <dbReference type="EMBL" id="QED26355.1"/>
    </source>
</evidence>
<dbReference type="KEGG" id="bbae:FRD01_03640"/>
<evidence type="ECO:0000259" key="2">
    <source>
        <dbReference type="Pfam" id="PF01464"/>
    </source>
</evidence>
<keyword evidence="1" id="KW-1133">Transmembrane helix</keyword>
<dbReference type="RefSeq" id="WP_146957729.1">
    <property type="nucleotide sequence ID" value="NZ_CP042467.1"/>
</dbReference>
<keyword evidence="1" id="KW-0812">Transmembrane</keyword>
<feature type="transmembrane region" description="Helical" evidence="1">
    <location>
        <begin position="124"/>
        <end position="149"/>
    </location>
</feature>
<dbReference type="Gene3D" id="1.10.530.10">
    <property type="match status" value="1"/>
</dbReference>
<keyword evidence="1" id="KW-0472">Membrane</keyword>
<dbReference type="InterPro" id="IPR023346">
    <property type="entry name" value="Lysozyme-like_dom_sf"/>
</dbReference>
<dbReference type="AlphaFoldDB" id="A0A5B8XL54"/>
<organism evidence="3 4">
    <name type="scientific">Microvenator marinus</name>
    <dbReference type="NCBI Taxonomy" id="2600177"/>
    <lineage>
        <taxon>Bacteria</taxon>
        <taxon>Deltaproteobacteria</taxon>
        <taxon>Bradymonadales</taxon>
        <taxon>Microvenatoraceae</taxon>
        <taxon>Microvenator</taxon>
    </lineage>
</organism>
<sequence length="446" mass="49265">MKLLRFIFRVVKGIYDILASYLFLHLLPLIALSVGLHFGLEYLVQHFGFEHLSQSWAKWSYELGVRDWILRLAVFLPVHALFWWLISRPFRVVLRGIDAAFDKAYVAYAWAAAKVPKIKTPVEVGFSVFITVLLVPFLIQPTLVAGWGANSWGERAANLVDGTAVVGLHESVIGLYRQIYAEPVVVDEGVSSDDVDTAVDVAELTEPVVPPIPIGDNPMMDRWDPIIMQNAKGDADRFATIKAFMWVESAGRQFAVSHTGCAGLMQFCAPTAKSGPFKDIFGVGQVYTCGCQTKDCRIPRNVQKDLESGIRERIEMHKGSFPCKLTDARFNPDRSIAAGAAYVESLHNQFSGNIYLMYIGYNSGPAVAKRAWLALGQNPNASLEEIDAVLVQAMHPTYGAGSAARARSLVRTHLPKLAKAKASYLKEQTTLLSSMPRESNATTETL</sequence>
<feature type="transmembrane region" description="Helical" evidence="1">
    <location>
        <begin position="68"/>
        <end position="86"/>
    </location>
</feature>
<gene>
    <name evidence="3" type="ORF">FRD01_03640</name>
</gene>
<dbReference type="PANTHER" id="PTHR37423">
    <property type="entry name" value="SOLUBLE LYTIC MUREIN TRANSGLYCOSYLASE-RELATED"/>
    <property type="match status" value="1"/>
</dbReference>
<dbReference type="EMBL" id="CP042467">
    <property type="protein sequence ID" value="QED26355.1"/>
    <property type="molecule type" value="Genomic_DNA"/>
</dbReference>
<proteinExistence type="predicted"/>
<name>A0A5B8XL54_9DELT</name>
<evidence type="ECO:0000256" key="1">
    <source>
        <dbReference type="SAM" id="Phobius"/>
    </source>
</evidence>
<feature type="domain" description="Transglycosylase SLT" evidence="2">
    <location>
        <begin position="326"/>
        <end position="370"/>
    </location>
</feature>
<feature type="transmembrane region" description="Helical" evidence="1">
    <location>
        <begin position="21"/>
        <end position="40"/>
    </location>
</feature>
<feature type="domain" description="Transglycosylase SLT" evidence="2">
    <location>
        <begin position="230"/>
        <end position="274"/>
    </location>
</feature>
<keyword evidence="4" id="KW-1185">Reference proteome</keyword>
<dbReference type="Pfam" id="PF01464">
    <property type="entry name" value="SLT"/>
    <property type="match status" value="2"/>
</dbReference>
<dbReference type="Proteomes" id="UP000321595">
    <property type="component" value="Chromosome"/>
</dbReference>
<dbReference type="OrthoDB" id="5525898at2"/>
<dbReference type="SUPFAM" id="SSF53955">
    <property type="entry name" value="Lysozyme-like"/>
    <property type="match status" value="2"/>
</dbReference>
<dbReference type="InterPro" id="IPR008258">
    <property type="entry name" value="Transglycosylase_SLT_dom_1"/>
</dbReference>
<dbReference type="PANTHER" id="PTHR37423:SF2">
    <property type="entry name" value="MEMBRANE-BOUND LYTIC MUREIN TRANSGLYCOSYLASE C"/>
    <property type="match status" value="1"/>
</dbReference>